<evidence type="ECO:0000313" key="3">
    <source>
        <dbReference type="Proteomes" id="UP000799324"/>
    </source>
</evidence>
<reference evidence="2" key="1">
    <citation type="journal article" date="2020" name="Stud. Mycol.">
        <title>101 Dothideomycetes genomes: a test case for predicting lifestyles and emergence of pathogens.</title>
        <authorList>
            <person name="Haridas S."/>
            <person name="Albert R."/>
            <person name="Binder M."/>
            <person name="Bloem J."/>
            <person name="Labutti K."/>
            <person name="Salamov A."/>
            <person name="Andreopoulos B."/>
            <person name="Baker S."/>
            <person name="Barry K."/>
            <person name="Bills G."/>
            <person name="Bluhm B."/>
            <person name="Cannon C."/>
            <person name="Castanera R."/>
            <person name="Culley D."/>
            <person name="Daum C."/>
            <person name="Ezra D."/>
            <person name="Gonzalez J."/>
            <person name="Henrissat B."/>
            <person name="Kuo A."/>
            <person name="Liang C."/>
            <person name="Lipzen A."/>
            <person name="Lutzoni F."/>
            <person name="Magnuson J."/>
            <person name="Mondo S."/>
            <person name="Nolan M."/>
            <person name="Ohm R."/>
            <person name="Pangilinan J."/>
            <person name="Park H.-J."/>
            <person name="Ramirez L."/>
            <person name="Alfaro M."/>
            <person name="Sun H."/>
            <person name="Tritt A."/>
            <person name="Yoshinaga Y."/>
            <person name="Zwiers L.-H."/>
            <person name="Turgeon B."/>
            <person name="Goodwin S."/>
            <person name="Spatafora J."/>
            <person name="Crous P."/>
            <person name="Grigoriev I."/>
        </authorList>
    </citation>
    <scope>NUCLEOTIDE SEQUENCE</scope>
    <source>
        <strain evidence="2">CBS 122681</strain>
    </source>
</reference>
<proteinExistence type="predicted"/>
<dbReference type="AlphaFoldDB" id="A0A6A6SS87"/>
<dbReference type="EMBL" id="MU004508">
    <property type="protein sequence ID" value="KAF2649064.1"/>
    <property type="molecule type" value="Genomic_DNA"/>
</dbReference>
<dbReference type="Proteomes" id="UP000799324">
    <property type="component" value="Unassembled WGS sequence"/>
</dbReference>
<accession>A0A6A6SS87</accession>
<keyword evidence="3" id="KW-1185">Reference proteome</keyword>
<gene>
    <name evidence="2" type="ORF">K491DRAFT_684153</name>
</gene>
<feature type="region of interest" description="Disordered" evidence="1">
    <location>
        <begin position="1"/>
        <end position="23"/>
    </location>
</feature>
<protein>
    <submittedName>
        <fullName evidence="2">Uncharacterized protein</fullName>
    </submittedName>
</protein>
<sequence length="257" mass="28394">MWTLASSECMSIEEGPESTNEMDKSLLSPRGLYPHRTRFGPLACDPLAFTFITSYPTRFKGEASEIEEKLQYARDRAEAVDVQVDEDTWVRMPPIAAQTRQINSHKDVTDLNLTQRGIWRMRREERAPESEEDGGGSARRGADAPASHELAGVPSYPAPHPDLIPGYGTDPSRAYVFDQVPASRRRPPVACPQRRAVTVPDTSRQNLEHQQALPWVHGTQHTACAAGETSAPMSCSQLVAASTTRRARQLSPSSLSQ</sequence>
<name>A0A6A6SS87_9PLEO</name>
<organism evidence="2 3">
    <name type="scientific">Lophiostoma macrostomum CBS 122681</name>
    <dbReference type="NCBI Taxonomy" id="1314788"/>
    <lineage>
        <taxon>Eukaryota</taxon>
        <taxon>Fungi</taxon>
        <taxon>Dikarya</taxon>
        <taxon>Ascomycota</taxon>
        <taxon>Pezizomycotina</taxon>
        <taxon>Dothideomycetes</taxon>
        <taxon>Pleosporomycetidae</taxon>
        <taxon>Pleosporales</taxon>
        <taxon>Lophiostomataceae</taxon>
        <taxon>Lophiostoma</taxon>
    </lineage>
</organism>
<feature type="region of interest" description="Disordered" evidence="1">
    <location>
        <begin position="120"/>
        <end position="158"/>
    </location>
</feature>
<evidence type="ECO:0000256" key="1">
    <source>
        <dbReference type="SAM" id="MobiDB-lite"/>
    </source>
</evidence>
<evidence type="ECO:0000313" key="2">
    <source>
        <dbReference type="EMBL" id="KAF2649064.1"/>
    </source>
</evidence>